<feature type="domain" description="Homeobox" evidence="10">
    <location>
        <begin position="132"/>
        <end position="192"/>
    </location>
</feature>
<feature type="coiled-coil region" evidence="8">
    <location>
        <begin position="179"/>
        <end position="206"/>
    </location>
</feature>
<keyword evidence="5 6" id="KW-0539">Nucleus</keyword>
<dbReference type="Proteomes" id="UP000606274">
    <property type="component" value="Unassembled WGS sequence"/>
</dbReference>
<keyword evidence="2" id="KW-0217">Developmental protein</keyword>
<dbReference type="OrthoDB" id="6159439at2759"/>
<keyword evidence="8" id="KW-0175">Coiled coil</keyword>
<evidence type="ECO:0000313" key="11">
    <source>
        <dbReference type="EMBL" id="KAF7689452.1"/>
    </source>
</evidence>
<dbReference type="PANTHER" id="PTHR24336">
    <property type="entry name" value="TRANSCRIPTION FACTOR LBX"/>
    <property type="match status" value="1"/>
</dbReference>
<dbReference type="InterPro" id="IPR017970">
    <property type="entry name" value="Homeobox_CS"/>
</dbReference>
<feature type="DNA-binding region" description="Homeobox" evidence="6">
    <location>
        <begin position="134"/>
        <end position="193"/>
    </location>
</feature>
<dbReference type="InterPro" id="IPR009057">
    <property type="entry name" value="Homeodomain-like_sf"/>
</dbReference>
<dbReference type="GO" id="GO:0005634">
    <property type="term" value="C:nucleus"/>
    <property type="evidence" value="ECO:0007669"/>
    <property type="project" value="UniProtKB-SubCell"/>
</dbReference>
<dbReference type="PANTHER" id="PTHR24336:SF9">
    <property type="entry name" value="TRANSCRIPTION FACTOR LBX1"/>
    <property type="match status" value="1"/>
</dbReference>
<dbReference type="GO" id="GO:0000981">
    <property type="term" value="F:DNA-binding transcription factor activity, RNA polymerase II-specific"/>
    <property type="evidence" value="ECO:0007669"/>
    <property type="project" value="InterPro"/>
</dbReference>
<evidence type="ECO:0000256" key="6">
    <source>
        <dbReference type="PROSITE-ProRule" id="PRU00108"/>
    </source>
</evidence>
<feature type="region of interest" description="Disordered" evidence="9">
    <location>
        <begin position="255"/>
        <end position="280"/>
    </location>
</feature>
<reference evidence="11" key="1">
    <citation type="submission" date="2020-08" db="EMBL/GenBank/DDBJ databases">
        <title>Chromosome-level assembly of Southern catfish (Silurus meridionalis) provides insights into visual adaptation to the nocturnal and benthic lifestyles.</title>
        <authorList>
            <person name="Zhang Y."/>
            <person name="Wang D."/>
            <person name="Peng Z."/>
        </authorList>
    </citation>
    <scope>NUCLEOTIDE SEQUENCE</scope>
    <source>
        <strain evidence="11">SWU-2019-XX</strain>
        <tissue evidence="11">Muscle</tissue>
    </source>
</reference>
<dbReference type="FunFam" id="1.10.10.60:FF:000098">
    <property type="entry name" value="Transcription factor LBX1"/>
    <property type="match status" value="1"/>
</dbReference>
<sequence length="280" mass="31121">MSIAALRYLLHVEMNPAFALMPSATGNLSKVNREGCEPNPLERLPPAASSNKPLTPFSIADILCKPSAGARDHLSSPARVKRSVASPLSHTSPLCALQELTSKTFRDLELGVLQAAEGREGRGVFSQRSNPKKRRKSRTAFTHHQIYELEKRFLRQKYLSPVDRDQVAQQLALSSAQVITWFQNRRAKLKRDIEELKADVESARAVGAVSLEEETAAMGELEGNALKSRGHMATQWSSELRHELPSAHKLRMLRATSSSYSDHTSHTDSEDEDVEIDVDD</sequence>
<evidence type="ECO:0000256" key="1">
    <source>
        <dbReference type="ARBA" id="ARBA00004123"/>
    </source>
</evidence>
<comment type="subcellular location">
    <subcellularLocation>
        <location evidence="1 6 7">Nucleus</location>
    </subcellularLocation>
</comment>
<dbReference type="SMART" id="SM00389">
    <property type="entry name" value="HOX"/>
    <property type="match status" value="1"/>
</dbReference>
<dbReference type="EMBL" id="JABFDY010000024">
    <property type="protein sequence ID" value="KAF7689452.1"/>
    <property type="molecule type" value="Genomic_DNA"/>
</dbReference>
<proteinExistence type="predicted"/>
<dbReference type="InterPro" id="IPR001356">
    <property type="entry name" value="HD"/>
</dbReference>
<dbReference type="AlphaFoldDB" id="A0A8T0AEE2"/>
<dbReference type="GO" id="GO:1990837">
    <property type="term" value="F:sequence-specific double-stranded DNA binding"/>
    <property type="evidence" value="ECO:0007669"/>
    <property type="project" value="TreeGrafter"/>
</dbReference>
<dbReference type="Pfam" id="PF00046">
    <property type="entry name" value="Homeodomain"/>
    <property type="match status" value="1"/>
</dbReference>
<dbReference type="CDD" id="cd00086">
    <property type="entry name" value="homeodomain"/>
    <property type="match status" value="1"/>
</dbReference>
<evidence type="ECO:0000256" key="2">
    <source>
        <dbReference type="ARBA" id="ARBA00022473"/>
    </source>
</evidence>
<dbReference type="PROSITE" id="PS00027">
    <property type="entry name" value="HOMEOBOX_1"/>
    <property type="match status" value="1"/>
</dbReference>
<evidence type="ECO:0000256" key="5">
    <source>
        <dbReference type="ARBA" id="ARBA00023242"/>
    </source>
</evidence>
<evidence type="ECO:0000256" key="7">
    <source>
        <dbReference type="RuleBase" id="RU000682"/>
    </source>
</evidence>
<dbReference type="SUPFAM" id="SSF46689">
    <property type="entry name" value="Homeodomain-like"/>
    <property type="match status" value="1"/>
</dbReference>
<evidence type="ECO:0000256" key="4">
    <source>
        <dbReference type="ARBA" id="ARBA00023155"/>
    </source>
</evidence>
<accession>A0A8T0AEE2</accession>
<evidence type="ECO:0000256" key="3">
    <source>
        <dbReference type="ARBA" id="ARBA00023125"/>
    </source>
</evidence>
<feature type="compositionally biased region" description="Acidic residues" evidence="9">
    <location>
        <begin position="269"/>
        <end position="280"/>
    </location>
</feature>
<evidence type="ECO:0000313" key="12">
    <source>
        <dbReference type="Proteomes" id="UP000606274"/>
    </source>
</evidence>
<evidence type="ECO:0000256" key="9">
    <source>
        <dbReference type="SAM" id="MobiDB-lite"/>
    </source>
</evidence>
<dbReference type="PROSITE" id="PS50071">
    <property type="entry name" value="HOMEOBOX_2"/>
    <property type="match status" value="1"/>
</dbReference>
<gene>
    <name evidence="11" type="ORF">HF521_012805</name>
</gene>
<dbReference type="Gene3D" id="1.10.10.60">
    <property type="entry name" value="Homeodomain-like"/>
    <property type="match status" value="1"/>
</dbReference>
<organism evidence="11 12">
    <name type="scientific">Silurus meridionalis</name>
    <name type="common">Southern catfish</name>
    <name type="synonym">Silurus soldatovi meridionalis</name>
    <dbReference type="NCBI Taxonomy" id="175797"/>
    <lineage>
        <taxon>Eukaryota</taxon>
        <taxon>Metazoa</taxon>
        <taxon>Chordata</taxon>
        <taxon>Craniata</taxon>
        <taxon>Vertebrata</taxon>
        <taxon>Euteleostomi</taxon>
        <taxon>Actinopterygii</taxon>
        <taxon>Neopterygii</taxon>
        <taxon>Teleostei</taxon>
        <taxon>Ostariophysi</taxon>
        <taxon>Siluriformes</taxon>
        <taxon>Siluridae</taxon>
        <taxon>Silurus</taxon>
    </lineage>
</organism>
<name>A0A8T0AEE2_SILME</name>
<evidence type="ECO:0000259" key="10">
    <source>
        <dbReference type="PROSITE" id="PS50071"/>
    </source>
</evidence>
<dbReference type="InterPro" id="IPR051892">
    <property type="entry name" value="LBX_TF"/>
</dbReference>
<protein>
    <recommendedName>
        <fullName evidence="10">Homeobox domain-containing protein</fullName>
    </recommendedName>
</protein>
<keyword evidence="3 6" id="KW-0238">DNA-binding</keyword>
<keyword evidence="12" id="KW-1185">Reference proteome</keyword>
<evidence type="ECO:0000256" key="8">
    <source>
        <dbReference type="SAM" id="Coils"/>
    </source>
</evidence>
<keyword evidence="4 6" id="KW-0371">Homeobox</keyword>
<comment type="caution">
    <text evidence="11">The sequence shown here is derived from an EMBL/GenBank/DDBJ whole genome shotgun (WGS) entry which is preliminary data.</text>
</comment>